<organism evidence="1 2">
    <name type="scientific">Dendrolimus kikuchii</name>
    <dbReference type="NCBI Taxonomy" id="765133"/>
    <lineage>
        <taxon>Eukaryota</taxon>
        <taxon>Metazoa</taxon>
        <taxon>Ecdysozoa</taxon>
        <taxon>Arthropoda</taxon>
        <taxon>Hexapoda</taxon>
        <taxon>Insecta</taxon>
        <taxon>Pterygota</taxon>
        <taxon>Neoptera</taxon>
        <taxon>Endopterygota</taxon>
        <taxon>Lepidoptera</taxon>
        <taxon>Glossata</taxon>
        <taxon>Ditrysia</taxon>
        <taxon>Bombycoidea</taxon>
        <taxon>Lasiocampidae</taxon>
        <taxon>Dendrolimus</taxon>
    </lineage>
</organism>
<dbReference type="Proteomes" id="UP000824533">
    <property type="component" value="Linkage Group LG26"/>
</dbReference>
<reference evidence="1 2" key="1">
    <citation type="journal article" date="2021" name="Front. Genet.">
        <title>Chromosome-Level Genome Assembly Reveals Significant Gene Expansion in the Toll and IMD Signaling Pathways of Dendrolimus kikuchii.</title>
        <authorList>
            <person name="Zhou J."/>
            <person name="Wu P."/>
            <person name="Xiong Z."/>
            <person name="Liu N."/>
            <person name="Zhao N."/>
            <person name="Ji M."/>
            <person name="Qiu Y."/>
            <person name="Yang B."/>
        </authorList>
    </citation>
    <scope>NUCLEOTIDE SEQUENCE [LARGE SCALE GENOMIC DNA]</scope>
    <source>
        <strain evidence="1">Ann1</strain>
    </source>
</reference>
<evidence type="ECO:0000313" key="1">
    <source>
        <dbReference type="EMBL" id="KAJ0170689.1"/>
    </source>
</evidence>
<gene>
    <name evidence="1" type="ORF">K1T71_013461</name>
</gene>
<proteinExistence type="predicted"/>
<dbReference type="EMBL" id="CM034412">
    <property type="protein sequence ID" value="KAJ0170689.1"/>
    <property type="molecule type" value="Genomic_DNA"/>
</dbReference>
<protein>
    <submittedName>
        <fullName evidence="1">Uncharacterized protein</fullName>
    </submittedName>
</protein>
<sequence>MAKVKNKRNSGLADKVHQKRKSDINKKKLNPFEVHINKEKIKVLGKKSKHDKGLPGVSRAKAIQKRKETLGVEMKVMNKTNAFIDRRIGEKNNQLSAEDRMVARFAAERAKQHSKKNIYNLADDEILTHRGQTLEQIEKFDDPRSDDEEDEAKKFGGLDDDFVSEGHFGGGVLSKTDSRDGAKSHKDLIEQLIAESKKRKAEKQKEKEQTLDLTEKLDSEWKDLQPVVFKRPRVEESAIERLLTQAEKKGEDYDKMMRELKFEKRGTPSDGLKSDEKQAKEQKEKLELWEKERQLRMLPEDDLPVIKPLPTAGKHRSAEDLDDNFVLDDEKEFMLAYDKEGKPLVPEHILNDFSVPNSKPKFDDGISDSSEDDDEEEDSSDDSQNEDELVTQTTNKENPNTQKSKDESADGHSSTESVISINRINESKKPKHANDSEDRKASLKVSDSRPKDVKESTTSKETEKVDKNKTAPDYKTIKESSKSYINEYSNFMDDNRNKVQNKTLNDAKQVKEKSILFPESDDEKSEDESDKSDDDDEENEDRDDETDAKTNFDDLKELKESENESEEEIEGLVETKISSFFDSQSLGENLKELLNDKTPAQQSTVIQKLIKKYDPSLNENNKENLSCLFAHMSQYINDIFTNLNDEGSIIKAFLIFDKFVPHFFDIATMNKVSSKKFLTDLLKEKYDIFKRSKKVPDLDTLVFFKLISLLYPTSDFRHPVTTPCLIFMSEILTLAKFNSAYSISRGFFVTALLLEYTVLSKRLIPSVINFLRGVLYLSATTSILNPIQVIPPFRLQQGVKLLNLERDCSKMAVELKMAAKDLTLEEINDDYRIRCLLTTVVMLKELFDHFNDIEAQECLFDPHIKLLMKVDLELYPKKVASIASEVLQYMKESLEVKTYTPLCREKKRPKALRLYEPDIQEVFTGSKSSKLSRDQAERARLQSKLKKEMKGALREIRRDKSYIASVKIKDKIQSDNIRKQKVKQIFKEASIQQGELNKLKRIK</sequence>
<keyword evidence="2" id="KW-1185">Reference proteome</keyword>
<evidence type="ECO:0000313" key="2">
    <source>
        <dbReference type="Proteomes" id="UP000824533"/>
    </source>
</evidence>
<comment type="caution">
    <text evidence="1">The sequence shown here is derived from an EMBL/GenBank/DDBJ whole genome shotgun (WGS) entry which is preliminary data.</text>
</comment>
<name>A0ACC1CGJ3_9NEOP</name>
<accession>A0ACC1CGJ3</accession>